<proteinExistence type="predicted"/>
<keyword evidence="1" id="KW-0732">Signal</keyword>
<dbReference type="InterPro" id="IPR017853">
    <property type="entry name" value="GH"/>
</dbReference>
<name>A0ABW2ZBQ1_9SPHI</name>
<feature type="chain" id="PRO_5045929097" description="Alpha-galactosidase" evidence="1">
    <location>
        <begin position="26"/>
        <end position="545"/>
    </location>
</feature>
<sequence length="545" mass="61432">MLRRNFVKLSAAGFAAVMYSRLTFANAIGNSLINHPDEAWAQVDNQWVKLTGKGGAAFSHQDIKVEVKASGNAQAVYVQAPNSELQGIKFTWNYQTVKYNKIFGDHWERGYGDLAWRSPDAGTKNPWYVLLHDDKQTACFGVKTGANTMCYWEVKPAAIELIMDTHSGGVGVKLGQRTLHAADIVSSLGKAGQTPYATLTNFCKVMCAKPRLPKQPVYGINDWYVVYGKNSFQTIKDQTTAMAELVSDTNNRPFSVIDDGWQQPDDFSIVNDKFKDMHKMADEVKSHGMRPGLWTRPLIARKDDSKALLAPKIPGRAQNDDELILDPTIPENIARVKRNMALYKQWGYHLVKHDYSTWDIFGKWGFQMKENFTAPGWKFQDQSKTNAEIINHLYGAIRESAGDMYIIGCNTMSHLSAGVFELNRTGDDTSGKEWARTKKMGVNTLGFRLPQNNTFYAADGDCVGLTKDVPWDKNKQWMQLLAESGSPLFISAELDILDAEKKAAIRQAFANAARVQPNGEPLDWMTKQFPERWKLNNREVTFNWD</sequence>
<dbReference type="Gene3D" id="3.20.20.70">
    <property type="entry name" value="Aldolase class I"/>
    <property type="match status" value="1"/>
</dbReference>
<feature type="signal peptide" evidence="1">
    <location>
        <begin position="1"/>
        <end position="25"/>
    </location>
</feature>
<gene>
    <name evidence="2" type="ORF">ACFQZI_00455</name>
</gene>
<dbReference type="EMBL" id="JBHTIA010000002">
    <property type="protein sequence ID" value="MFD0763302.1"/>
    <property type="molecule type" value="Genomic_DNA"/>
</dbReference>
<evidence type="ECO:0000313" key="2">
    <source>
        <dbReference type="EMBL" id="MFD0763302.1"/>
    </source>
</evidence>
<protein>
    <recommendedName>
        <fullName evidence="4">Alpha-galactosidase</fullName>
    </recommendedName>
</protein>
<dbReference type="InterPro" id="IPR013785">
    <property type="entry name" value="Aldolase_TIM"/>
</dbReference>
<dbReference type="Proteomes" id="UP001597073">
    <property type="component" value="Unassembled WGS sequence"/>
</dbReference>
<evidence type="ECO:0000313" key="3">
    <source>
        <dbReference type="Proteomes" id="UP001597073"/>
    </source>
</evidence>
<comment type="caution">
    <text evidence="2">The sequence shown here is derived from an EMBL/GenBank/DDBJ whole genome shotgun (WGS) entry which is preliminary data.</text>
</comment>
<evidence type="ECO:0008006" key="4">
    <source>
        <dbReference type="Google" id="ProtNLM"/>
    </source>
</evidence>
<dbReference type="SUPFAM" id="SSF51445">
    <property type="entry name" value="(Trans)glycosidases"/>
    <property type="match status" value="1"/>
</dbReference>
<evidence type="ECO:0000256" key="1">
    <source>
        <dbReference type="SAM" id="SignalP"/>
    </source>
</evidence>
<organism evidence="2 3">
    <name type="scientific">Mucilaginibacter lutimaris</name>
    <dbReference type="NCBI Taxonomy" id="931629"/>
    <lineage>
        <taxon>Bacteria</taxon>
        <taxon>Pseudomonadati</taxon>
        <taxon>Bacteroidota</taxon>
        <taxon>Sphingobacteriia</taxon>
        <taxon>Sphingobacteriales</taxon>
        <taxon>Sphingobacteriaceae</taxon>
        <taxon>Mucilaginibacter</taxon>
    </lineage>
</organism>
<keyword evidence="3" id="KW-1185">Reference proteome</keyword>
<dbReference type="RefSeq" id="WP_377137246.1">
    <property type="nucleotide sequence ID" value="NZ_JBHTIA010000002.1"/>
</dbReference>
<reference evidence="3" key="1">
    <citation type="journal article" date="2019" name="Int. J. Syst. Evol. Microbiol.">
        <title>The Global Catalogue of Microorganisms (GCM) 10K type strain sequencing project: providing services to taxonomists for standard genome sequencing and annotation.</title>
        <authorList>
            <consortium name="The Broad Institute Genomics Platform"/>
            <consortium name="The Broad Institute Genome Sequencing Center for Infectious Disease"/>
            <person name="Wu L."/>
            <person name="Ma J."/>
        </authorList>
    </citation>
    <scope>NUCLEOTIDE SEQUENCE [LARGE SCALE GENOMIC DNA]</scope>
    <source>
        <strain evidence="3">CCUG 60742</strain>
    </source>
</reference>
<accession>A0ABW2ZBQ1</accession>